<keyword evidence="6" id="KW-0862">Zinc</keyword>
<organism evidence="8 9">
    <name type="scientific">Reticulomyxa filosa</name>
    <dbReference type="NCBI Taxonomy" id="46433"/>
    <lineage>
        <taxon>Eukaryota</taxon>
        <taxon>Sar</taxon>
        <taxon>Rhizaria</taxon>
        <taxon>Retaria</taxon>
        <taxon>Foraminifera</taxon>
        <taxon>Monothalamids</taxon>
        <taxon>Reticulomyxidae</taxon>
        <taxon>Reticulomyxa</taxon>
    </lineage>
</organism>
<dbReference type="GO" id="GO:0008270">
    <property type="term" value="F:zinc ion binding"/>
    <property type="evidence" value="ECO:0007669"/>
    <property type="project" value="UniProtKB-KW"/>
</dbReference>
<keyword evidence="9" id="KW-1185">Reference proteome</keyword>
<dbReference type="InterPro" id="IPR044066">
    <property type="entry name" value="TRIAD_supradom"/>
</dbReference>
<sequence>MVYVQCLIDITSEESRSRAWDLCQEMQWEIYLQYVQDLENQKRTEVALEKRGYIFHEFICIACNRTLHSDGVMLLNCRHPICLDDFHSTIQTQCANSVKDFSCPFCQKVQFNFFFLPVNPSQIEEHCKGDLYNKVADLLSQREIESWENSKRCCDASCNQLNVLSEEKQPGFVCEKCKQPNCLQCKALHEPSDDCKYFQFNQVHWFRSKWTGNHDKANSSRNNYVVLMPVASNSPEWNA</sequence>
<gene>
    <name evidence="8" type="ORF">RFI_16412</name>
</gene>
<dbReference type="GO" id="GO:0016740">
    <property type="term" value="F:transferase activity"/>
    <property type="evidence" value="ECO:0007669"/>
    <property type="project" value="UniProtKB-KW"/>
</dbReference>
<reference evidence="8 9" key="1">
    <citation type="journal article" date="2013" name="Curr. Biol.">
        <title>The Genome of the Foraminiferan Reticulomyxa filosa.</title>
        <authorList>
            <person name="Glockner G."/>
            <person name="Hulsmann N."/>
            <person name="Schleicher M."/>
            <person name="Noegel A.A."/>
            <person name="Eichinger L."/>
            <person name="Gallinger C."/>
            <person name="Pawlowski J."/>
            <person name="Sierra R."/>
            <person name="Euteneuer U."/>
            <person name="Pillet L."/>
            <person name="Moustafa A."/>
            <person name="Platzer M."/>
            <person name="Groth M."/>
            <person name="Szafranski K."/>
            <person name="Schliwa M."/>
        </authorList>
    </citation>
    <scope>NUCLEOTIDE SEQUENCE [LARGE SCALE GENOMIC DNA]</scope>
</reference>
<dbReference type="AlphaFoldDB" id="X6N4X3"/>
<accession>X6N4X3</accession>
<evidence type="ECO:0000256" key="4">
    <source>
        <dbReference type="ARBA" id="ARBA00022771"/>
    </source>
</evidence>
<evidence type="ECO:0000256" key="6">
    <source>
        <dbReference type="ARBA" id="ARBA00022833"/>
    </source>
</evidence>
<feature type="non-terminal residue" evidence="8">
    <location>
        <position position="239"/>
    </location>
</feature>
<evidence type="ECO:0000256" key="5">
    <source>
        <dbReference type="ARBA" id="ARBA00022786"/>
    </source>
</evidence>
<name>X6N4X3_RETFI</name>
<keyword evidence="2" id="KW-0479">Metal-binding</keyword>
<dbReference type="Proteomes" id="UP000023152">
    <property type="component" value="Unassembled WGS sequence"/>
</dbReference>
<dbReference type="OrthoDB" id="261960at2759"/>
<proteinExistence type="predicted"/>
<keyword evidence="5" id="KW-0833">Ubl conjugation pathway</keyword>
<feature type="domain" description="RING-type" evidence="7">
    <location>
        <begin position="56"/>
        <end position="239"/>
    </location>
</feature>
<keyword evidence="4" id="KW-0863">Zinc-finger</keyword>
<comment type="caution">
    <text evidence="8">The sequence shown here is derived from an EMBL/GenBank/DDBJ whole genome shotgun (WGS) entry which is preliminary data.</text>
</comment>
<dbReference type="EMBL" id="ASPP01012247">
    <property type="protein sequence ID" value="ETO20804.1"/>
    <property type="molecule type" value="Genomic_DNA"/>
</dbReference>
<evidence type="ECO:0000313" key="8">
    <source>
        <dbReference type="EMBL" id="ETO20804.1"/>
    </source>
</evidence>
<evidence type="ECO:0000259" key="7">
    <source>
        <dbReference type="PROSITE" id="PS51873"/>
    </source>
</evidence>
<dbReference type="PROSITE" id="PS51873">
    <property type="entry name" value="TRIAD"/>
    <property type="match status" value="1"/>
</dbReference>
<keyword evidence="1" id="KW-0808">Transferase</keyword>
<evidence type="ECO:0000256" key="2">
    <source>
        <dbReference type="ARBA" id="ARBA00022723"/>
    </source>
</evidence>
<evidence type="ECO:0000256" key="1">
    <source>
        <dbReference type="ARBA" id="ARBA00022679"/>
    </source>
</evidence>
<protein>
    <recommendedName>
        <fullName evidence="7">RING-type domain-containing protein</fullName>
    </recommendedName>
</protein>
<keyword evidence="3" id="KW-0677">Repeat</keyword>
<evidence type="ECO:0000313" key="9">
    <source>
        <dbReference type="Proteomes" id="UP000023152"/>
    </source>
</evidence>
<evidence type="ECO:0000256" key="3">
    <source>
        <dbReference type="ARBA" id="ARBA00022737"/>
    </source>
</evidence>